<dbReference type="SUPFAM" id="SSF52540">
    <property type="entry name" value="P-loop containing nucleoside triphosphate hydrolases"/>
    <property type="match status" value="1"/>
</dbReference>
<keyword evidence="3" id="KW-0067">ATP-binding</keyword>
<dbReference type="SMART" id="SM00382">
    <property type="entry name" value="AAA"/>
    <property type="match status" value="1"/>
</dbReference>
<accession>W1UTI4</accession>
<dbReference type="Gene3D" id="3.40.50.300">
    <property type="entry name" value="P-loop containing nucleotide triphosphate hydrolases"/>
    <property type="match status" value="1"/>
</dbReference>
<dbReference type="AlphaFoldDB" id="W1UTI4"/>
<evidence type="ECO:0000256" key="2">
    <source>
        <dbReference type="ARBA" id="ARBA00022741"/>
    </source>
</evidence>
<dbReference type="PANTHER" id="PTHR42734:SF19">
    <property type="entry name" value="IRON COMPOUNDS ABC TRANSPORTER, ATP-BINDING PROTEIN"/>
    <property type="match status" value="1"/>
</dbReference>
<feature type="domain" description="ABC transporter" evidence="4">
    <location>
        <begin position="6"/>
        <end position="243"/>
    </location>
</feature>
<gene>
    <name evidence="5" type="ORF">Q619_VDC00600G0003</name>
</gene>
<dbReference type="PATRIC" id="fig|1403949.3.peg.1833"/>
<sequence length="266" mass="29240">MDSFELVVDSISFAYDKNQPNIFSNLSFSVKAGDALALLGRNGVGKSTLLSCLMCFNHVQQGHIYCSGVDLMTASIKERAKLIAFVPQIIGADIAYTVRDYISFGATLRTGMFSSPGKEEFEKTDSIMDMLGITALKDKPCRDLSGGQRQLVAIGRALLQDTRLLLMDEPTSALDIRNQVIVLETIDQLRAQGYAIIFTTHLPEQALLLNSRVGLCRGGSIDFYDSVSDVTLEALEEIYKTKLSLFYSDTVNRTVCVIPQLGQKGM</sequence>
<organism evidence="5 6">
    <name type="scientific">Veillonella dispar DORA_11</name>
    <dbReference type="NCBI Taxonomy" id="1403949"/>
    <lineage>
        <taxon>Bacteria</taxon>
        <taxon>Bacillati</taxon>
        <taxon>Bacillota</taxon>
        <taxon>Negativicutes</taxon>
        <taxon>Veillonellales</taxon>
        <taxon>Veillonellaceae</taxon>
        <taxon>Veillonella</taxon>
    </lineage>
</organism>
<evidence type="ECO:0000313" key="5">
    <source>
        <dbReference type="EMBL" id="ETI97007.1"/>
    </source>
</evidence>
<name>W1UTI4_9FIRM</name>
<dbReference type="EMBL" id="AZMJ01000600">
    <property type="protein sequence ID" value="ETI97007.1"/>
    <property type="molecule type" value="Genomic_DNA"/>
</dbReference>
<dbReference type="Proteomes" id="UP000018855">
    <property type="component" value="Unassembled WGS sequence"/>
</dbReference>
<dbReference type="InterPro" id="IPR017871">
    <property type="entry name" value="ABC_transporter-like_CS"/>
</dbReference>
<evidence type="ECO:0000256" key="3">
    <source>
        <dbReference type="ARBA" id="ARBA00022840"/>
    </source>
</evidence>
<proteinExistence type="predicted"/>
<dbReference type="CDD" id="cd03214">
    <property type="entry name" value="ABC_Iron-Siderophores_B12_Hemin"/>
    <property type="match status" value="1"/>
</dbReference>
<keyword evidence="1" id="KW-0813">Transport</keyword>
<dbReference type="InterPro" id="IPR027417">
    <property type="entry name" value="P-loop_NTPase"/>
</dbReference>
<dbReference type="PROSITE" id="PS50893">
    <property type="entry name" value="ABC_TRANSPORTER_2"/>
    <property type="match status" value="1"/>
</dbReference>
<dbReference type="InterPro" id="IPR003439">
    <property type="entry name" value="ABC_transporter-like_ATP-bd"/>
</dbReference>
<dbReference type="InterPro" id="IPR003593">
    <property type="entry name" value="AAA+_ATPase"/>
</dbReference>
<evidence type="ECO:0000259" key="4">
    <source>
        <dbReference type="PROSITE" id="PS50893"/>
    </source>
</evidence>
<dbReference type="GO" id="GO:0016887">
    <property type="term" value="F:ATP hydrolysis activity"/>
    <property type="evidence" value="ECO:0007669"/>
    <property type="project" value="InterPro"/>
</dbReference>
<comment type="caution">
    <text evidence="5">The sequence shown here is derived from an EMBL/GenBank/DDBJ whole genome shotgun (WGS) entry which is preliminary data.</text>
</comment>
<dbReference type="PROSITE" id="PS00211">
    <property type="entry name" value="ABC_TRANSPORTER_1"/>
    <property type="match status" value="1"/>
</dbReference>
<protein>
    <submittedName>
        <fullName evidence="5">Iron(III) ABC superfamily ATP binding cassette transporter, ABC protein</fullName>
    </submittedName>
</protein>
<evidence type="ECO:0000313" key="6">
    <source>
        <dbReference type="Proteomes" id="UP000018855"/>
    </source>
</evidence>
<reference evidence="5 6" key="1">
    <citation type="submission" date="2013-12" db="EMBL/GenBank/DDBJ databases">
        <title>A Varibaculum cambriense genome reconstructed from a premature infant gut community with otherwise low bacterial novelty that shifts toward anaerobic metabolism during the third week of life.</title>
        <authorList>
            <person name="Brown C.T."/>
            <person name="Sharon I."/>
            <person name="Thomas B.C."/>
            <person name="Castelle C.J."/>
            <person name="Morowitz M.J."/>
            <person name="Banfield J.F."/>
        </authorList>
    </citation>
    <scope>NUCLEOTIDE SEQUENCE [LARGE SCALE GENOMIC DNA]</scope>
    <source>
        <strain evidence="6">DORA_11</strain>
    </source>
</reference>
<dbReference type="GO" id="GO:0005524">
    <property type="term" value="F:ATP binding"/>
    <property type="evidence" value="ECO:0007669"/>
    <property type="project" value="UniProtKB-KW"/>
</dbReference>
<evidence type="ECO:0000256" key="1">
    <source>
        <dbReference type="ARBA" id="ARBA00022448"/>
    </source>
</evidence>
<dbReference type="PANTHER" id="PTHR42734">
    <property type="entry name" value="METAL TRANSPORT SYSTEM ATP-BINDING PROTEIN TM_0124-RELATED"/>
    <property type="match status" value="1"/>
</dbReference>
<keyword evidence="2" id="KW-0547">Nucleotide-binding</keyword>
<dbReference type="Pfam" id="PF00005">
    <property type="entry name" value="ABC_tran"/>
    <property type="match status" value="1"/>
</dbReference>
<dbReference type="InterPro" id="IPR050153">
    <property type="entry name" value="Metal_Ion_Import_ABC"/>
</dbReference>